<evidence type="ECO:0000259" key="4">
    <source>
        <dbReference type="PROSITE" id="PS50043"/>
    </source>
</evidence>
<gene>
    <name evidence="5" type="ORF">MNKW57_29880</name>
</gene>
<dbReference type="Proteomes" id="UP001224392">
    <property type="component" value="Unassembled WGS sequence"/>
</dbReference>
<keyword evidence="2" id="KW-0238">DNA-binding</keyword>
<dbReference type="SUPFAM" id="SSF46894">
    <property type="entry name" value="C-terminal effector domain of the bipartite response regulators"/>
    <property type="match status" value="1"/>
</dbReference>
<protein>
    <submittedName>
        <fullName evidence="5">LuxR C-terminal-related transcriptional regulator</fullName>
    </submittedName>
</protein>
<keyword evidence="1" id="KW-0805">Transcription regulation</keyword>
<evidence type="ECO:0000313" key="6">
    <source>
        <dbReference type="Proteomes" id="UP001224392"/>
    </source>
</evidence>
<organism evidence="5 6">
    <name type="scientific">Biformimicrobium ophioploci</name>
    <dbReference type="NCBI Taxonomy" id="3036711"/>
    <lineage>
        <taxon>Bacteria</taxon>
        <taxon>Pseudomonadati</taxon>
        <taxon>Pseudomonadota</taxon>
        <taxon>Gammaproteobacteria</taxon>
        <taxon>Cellvibrionales</taxon>
        <taxon>Microbulbiferaceae</taxon>
        <taxon>Biformimicrobium</taxon>
    </lineage>
</organism>
<dbReference type="CDD" id="cd06170">
    <property type="entry name" value="LuxR_C_like"/>
    <property type="match status" value="1"/>
</dbReference>
<evidence type="ECO:0000256" key="2">
    <source>
        <dbReference type="ARBA" id="ARBA00023125"/>
    </source>
</evidence>
<accession>A0ABQ6M2X7</accession>
<feature type="domain" description="HTH luxR-type" evidence="4">
    <location>
        <begin position="202"/>
        <end position="267"/>
    </location>
</feature>
<proteinExistence type="predicted"/>
<comment type="caution">
    <text evidence="5">The sequence shown here is derived from an EMBL/GenBank/DDBJ whole genome shotgun (WGS) entry which is preliminary data.</text>
</comment>
<keyword evidence="6" id="KW-1185">Reference proteome</keyword>
<evidence type="ECO:0000256" key="1">
    <source>
        <dbReference type="ARBA" id="ARBA00023015"/>
    </source>
</evidence>
<dbReference type="EMBL" id="BSYJ01000007">
    <property type="protein sequence ID" value="GMG88667.1"/>
    <property type="molecule type" value="Genomic_DNA"/>
</dbReference>
<dbReference type="PROSITE" id="PS50043">
    <property type="entry name" value="HTH_LUXR_2"/>
    <property type="match status" value="1"/>
</dbReference>
<dbReference type="Pfam" id="PF00196">
    <property type="entry name" value="GerE"/>
    <property type="match status" value="1"/>
</dbReference>
<dbReference type="SMART" id="SM00421">
    <property type="entry name" value="HTH_LUXR"/>
    <property type="match status" value="1"/>
</dbReference>
<dbReference type="PANTHER" id="PTHR44688:SF16">
    <property type="entry name" value="DNA-BINDING TRANSCRIPTIONAL ACTIVATOR DEVR_DOSR"/>
    <property type="match status" value="1"/>
</dbReference>
<dbReference type="PANTHER" id="PTHR44688">
    <property type="entry name" value="DNA-BINDING TRANSCRIPTIONAL ACTIVATOR DEVR_DOSR"/>
    <property type="match status" value="1"/>
</dbReference>
<name>A0ABQ6M2X7_9GAMM</name>
<dbReference type="InterPro" id="IPR036388">
    <property type="entry name" value="WH-like_DNA-bd_sf"/>
</dbReference>
<dbReference type="Gene3D" id="1.10.10.10">
    <property type="entry name" value="Winged helix-like DNA-binding domain superfamily/Winged helix DNA-binding domain"/>
    <property type="match status" value="1"/>
</dbReference>
<dbReference type="RefSeq" id="WP_285765275.1">
    <property type="nucleotide sequence ID" value="NZ_BSYJ01000007.1"/>
</dbReference>
<dbReference type="InterPro" id="IPR016032">
    <property type="entry name" value="Sig_transdc_resp-reg_C-effctor"/>
</dbReference>
<evidence type="ECO:0000256" key="3">
    <source>
        <dbReference type="ARBA" id="ARBA00023163"/>
    </source>
</evidence>
<evidence type="ECO:0000313" key="5">
    <source>
        <dbReference type="EMBL" id="GMG88667.1"/>
    </source>
</evidence>
<dbReference type="InterPro" id="IPR000792">
    <property type="entry name" value="Tscrpt_reg_LuxR_C"/>
</dbReference>
<dbReference type="PRINTS" id="PR00038">
    <property type="entry name" value="HTHLUXR"/>
</dbReference>
<keyword evidence="3" id="KW-0804">Transcription</keyword>
<sequence>MRKMPGPSGSDASDWNQSIAGIVHAIGGAAFFPRLIEALGTRVGADFPQVWYYQRGRAPCALYYAMDASDEPAHIDDYRNGGYRLDPFYISFCEQRLDSGVWRLDDLSGGVQSRGYFLDYYSALGTVDEVVFVINVDDQSALHLCLMRARQSQPFSASDMQSLREVESLVRELVLLNARCGALDPIQQAAHGLDGSIEHARRMFGSTVLTGREKSVLDLLLRGEGTRESAQKLGVAVDTLRKHRKNIYEKLGVGSQNALFGLFLDAVGTVARAPAQDPLVARLAQREQV</sequence>
<reference evidence="5 6" key="1">
    <citation type="submission" date="2023-04" db="EMBL/GenBank/DDBJ databases">
        <title>Marinobulbifer ophiurae gen. nov., sp. Nov., isolate from tissue of brittle star Ophioplocus japonicus.</title>
        <authorList>
            <person name="Kawano K."/>
            <person name="Sawayama S."/>
            <person name="Nakagawa S."/>
        </authorList>
    </citation>
    <scope>NUCLEOTIDE SEQUENCE [LARGE SCALE GENOMIC DNA]</scope>
    <source>
        <strain evidence="5 6">NKW57</strain>
    </source>
</reference>